<dbReference type="RefSeq" id="XP_070900672.1">
    <property type="nucleotide sequence ID" value="XM_071049264.1"/>
</dbReference>
<sequence>MMEQGITVFHKDETLQKPKDAALRKPKRGPLDINEQIALIKVCEKRAKYKEISEFTSAKFWIEIEVALEREIGRRYSHYSCRRRITEYISQRAICRDAIRDGHSAPPQLLEPEIMSLLDAWKEMDEFKEQLEKERALSQLVRNPEVPQSSKLQRVADWVKSLPDVEPQSIFTPPTTESSPSLAVKDEASLWAARYRKAEEDRFVRCTQLRNMNFELSNSRQLLSNIKYQLSSTLQDPHHMQVLTGVKRQREDESLLDRPTQRPRNQFTDPDTSKPIIKQSPGNSHVLLRSENVQTQPPIETVFVKFWDSMLPYFKERALKEGLSLTKSESIMHELFKEVGSAMTRAFMKLEQSTRAAPAV</sequence>
<evidence type="ECO:0000256" key="1">
    <source>
        <dbReference type="SAM" id="MobiDB-lite"/>
    </source>
</evidence>
<comment type="caution">
    <text evidence="2">The sequence shown here is derived from an EMBL/GenBank/DDBJ whole genome shotgun (WGS) entry which is preliminary data.</text>
</comment>
<protein>
    <submittedName>
        <fullName evidence="2">Uncharacterized protein</fullName>
    </submittedName>
</protein>
<evidence type="ECO:0000313" key="2">
    <source>
        <dbReference type="EMBL" id="KAL2853031.1"/>
    </source>
</evidence>
<reference evidence="2 3" key="1">
    <citation type="submission" date="2024-07" db="EMBL/GenBank/DDBJ databases">
        <title>Section-level genome sequencing and comparative genomics of Aspergillus sections Usti and Cavernicolus.</title>
        <authorList>
            <consortium name="Lawrence Berkeley National Laboratory"/>
            <person name="Nybo J.L."/>
            <person name="Vesth T.C."/>
            <person name="Theobald S."/>
            <person name="Frisvad J.C."/>
            <person name="Larsen T.O."/>
            <person name="Kjaerboelling I."/>
            <person name="Rothschild-Mancinelli K."/>
            <person name="Lyhne E.K."/>
            <person name="Kogle M.E."/>
            <person name="Barry K."/>
            <person name="Clum A."/>
            <person name="Na H."/>
            <person name="Ledsgaard L."/>
            <person name="Lin J."/>
            <person name="Lipzen A."/>
            <person name="Kuo A."/>
            <person name="Riley R."/>
            <person name="Mondo S."/>
            <person name="LaButti K."/>
            <person name="Haridas S."/>
            <person name="Pangalinan J."/>
            <person name="Salamov A.A."/>
            <person name="Simmons B.A."/>
            <person name="Magnuson J.K."/>
            <person name="Chen J."/>
            <person name="Drula E."/>
            <person name="Henrissat B."/>
            <person name="Wiebenga A."/>
            <person name="Lubbers R.J."/>
            <person name="Gomes A.C."/>
            <person name="Macurrencykelacurrency M.R."/>
            <person name="Stajich J."/>
            <person name="Grigoriev I.V."/>
            <person name="Mortensen U.H."/>
            <person name="De vries R.P."/>
            <person name="Baker S.E."/>
            <person name="Andersen M.R."/>
        </authorList>
    </citation>
    <scope>NUCLEOTIDE SEQUENCE [LARGE SCALE GENOMIC DNA]</scope>
    <source>
        <strain evidence="2 3">CBS 756.74</strain>
    </source>
</reference>
<name>A0ABR4KL70_9EURO</name>
<dbReference type="Proteomes" id="UP001610444">
    <property type="component" value="Unassembled WGS sequence"/>
</dbReference>
<accession>A0ABR4KL70</accession>
<dbReference type="GeneID" id="98164428"/>
<gene>
    <name evidence="2" type="ORF">BJX68DRAFT_49153</name>
</gene>
<feature type="compositionally biased region" description="Basic and acidic residues" evidence="1">
    <location>
        <begin position="248"/>
        <end position="260"/>
    </location>
</feature>
<proteinExistence type="predicted"/>
<keyword evidence="3" id="KW-1185">Reference proteome</keyword>
<organism evidence="2 3">
    <name type="scientific">Aspergillus pseudodeflectus</name>
    <dbReference type="NCBI Taxonomy" id="176178"/>
    <lineage>
        <taxon>Eukaryota</taxon>
        <taxon>Fungi</taxon>
        <taxon>Dikarya</taxon>
        <taxon>Ascomycota</taxon>
        <taxon>Pezizomycotina</taxon>
        <taxon>Eurotiomycetes</taxon>
        <taxon>Eurotiomycetidae</taxon>
        <taxon>Eurotiales</taxon>
        <taxon>Aspergillaceae</taxon>
        <taxon>Aspergillus</taxon>
        <taxon>Aspergillus subgen. Nidulantes</taxon>
    </lineage>
</organism>
<dbReference type="EMBL" id="JBFXLR010000014">
    <property type="protein sequence ID" value="KAL2853031.1"/>
    <property type="molecule type" value="Genomic_DNA"/>
</dbReference>
<feature type="region of interest" description="Disordered" evidence="1">
    <location>
        <begin position="248"/>
        <end position="283"/>
    </location>
</feature>
<evidence type="ECO:0000313" key="3">
    <source>
        <dbReference type="Proteomes" id="UP001610444"/>
    </source>
</evidence>